<dbReference type="GO" id="GO:0016814">
    <property type="term" value="F:hydrolase activity, acting on carbon-nitrogen (but not peptide) bonds, in cyclic amidines"/>
    <property type="evidence" value="ECO:0007669"/>
    <property type="project" value="UniProtKB-ARBA"/>
</dbReference>
<keyword evidence="3" id="KW-0479">Metal-binding</keyword>
<evidence type="ECO:0000259" key="6">
    <source>
        <dbReference type="Pfam" id="PF00962"/>
    </source>
</evidence>
<dbReference type="OrthoDB" id="105475at2"/>
<dbReference type="GO" id="GO:0046872">
    <property type="term" value="F:metal ion binding"/>
    <property type="evidence" value="ECO:0007669"/>
    <property type="project" value="UniProtKB-KW"/>
</dbReference>
<dbReference type="SUPFAM" id="SSF51556">
    <property type="entry name" value="Metallo-dependent hydrolases"/>
    <property type="match status" value="1"/>
</dbReference>
<dbReference type="InterPro" id="IPR032466">
    <property type="entry name" value="Metal_Hydrolase"/>
</dbReference>
<keyword evidence="4 7" id="KW-0378">Hydrolase</keyword>
<accession>A0A1Y5TZ80</accession>
<name>A0A1Y5TZ80_9PROT</name>
<comment type="cofactor">
    <cofactor evidence="1">
        <name>Zn(2+)</name>
        <dbReference type="ChEBI" id="CHEBI:29105"/>
    </cofactor>
</comment>
<dbReference type="PANTHER" id="PTHR43114:SF6">
    <property type="entry name" value="ADENINE DEAMINASE"/>
    <property type="match status" value="1"/>
</dbReference>
<evidence type="ECO:0000256" key="2">
    <source>
        <dbReference type="ARBA" id="ARBA00006676"/>
    </source>
</evidence>
<dbReference type="InterPro" id="IPR001365">
    <property type="entry name" value="A_deaminase_dom"/>
</dbReference>
<dbReference type="NCBIfam" id="TIGR01430">
    <property type="entry name" value="aden_deam"/>
    <property type="match status" value="1"/>
</dbReference>
<comment type="similarity">
    <text evidence="2">Belongs to the metallo-dependent hydrolases superfamily. Adenosine and AMP deaminases family.</text>
</comment>
<dbReference type="Proteomes" id="UP000193200">
    <property type="component" value="Unassembled WGS sequence"/>
</dbReference>
<dbReference type="AlphaFoldDB" id="A0A1Y5TZ80"/>
<dbReference type="InterPro" id="IPR006330">
    <property type="entry name" value="Ado/ade_deaminase"/>
</dbReference>
<dbReference type="Pfam" id="PF00962">
    <property type="entry name" value="A_deaminase"/>
    <property type="match status" value="1"/>
</dbReference>
<evidence type="ECO:0000256" key="3">
    <source>
        <dbReference type="ARBA" id="ARBA00022723"/>
    </source>
</evidence>
<proteinExistence type="inferred from homology"/>
<gene>
    <name evidence="7" type="primary">add2</name>
    <name evidence="7" type="ORF">OCH7691_03803</name>
</gene>
<evidence type="ECO:0000256" key="4">
    <source>
        <dbReference type="ARBA" id="ARBA00022801"/>
    </source>
</evidence>
<dbReference type="Gene3D" id="3.20.20.140">
    <property type="entry name" value="Metal-dependent hydrolases"/>
    <property type="match status" value="1"/>
</dbReference>
<dbReference type="EMBL" id="FWFR01000003">
    <property type="protein sequence ID" value="SLN74765.1"/>
    <property type="molecule type" value="Genomic_DNA"/>
</dbReference>
<evidence type="ECO:0000313" key="7">
    <source>
        <dbReference type="EMBL" id="SLN74765.1"/>
    </source>
</evidence>
<dbReference type="PANTHER" id="PTHR43114">
    <property type="entry name" value="ADENINE DEAMINASE"/>
    <property type="match status" value="1"/>
</dbReference>
<reference evidence="7 8" key="1">
    <citation type="submission" date="2017-03" db="EMBL/GenBank/DDBJ databases">
        <authorList>
            <person name="Afonso C.L."/>
            <person name="Miller P.J."/>
            <person name="Scott M.A."/>
            <person name="Spackman E."/>
            <person name="Goraichik I."/>
            <person name="Dimitrov K.M."/>
            <person name="Suarez D.L."/>
            <person name="Swayne D.E."/>
        </authorList>
    </citation>
    <scope>NUCLEOTIDE SEQUENCE [LARGE SCALE GENOMIC DNA]</scope>
    <source>
        <strain evidence="7 8">CECT 7691</strain>
    </source>
</reference>
<dbReference type="RefSeq" id="WP_085885107.1">
    <property type="nucleotide sequence ID" value="NZ_FWFR01000003.1"/>
</dbReference>
<evidence type="ECO:0000313" key="8">
    <source>
        <dbReference type="Proteomes" id="UP000193200"/>
    </source>
</evidence>
<feature type="domain" description="Adenosine deaminase" evidence="6">
    <location>
        <begin position="6"/>
        <end position="326"/>
    </location>
</feature>
<keyword evidence="5" id="KW-0862">Zinc</keyword>
<dbReference type="GO" id="GO:0019239">
    <property type="term" value="F:deaminase activity"/>
    <property type="evidence" value="ECO:0007669"/>
    <property type="project" value="InterPro"/>
</dbReference>
<dbReference type="InParanoid" id="A0A1Y5TZ80"/>
<organism evidence="7 8">
    <name type="scientific">Oceanibacterium hippocampi</name>
    <dbReference type="NCBI Taxonomy" id="745714"/>
    <lineage>
        <taxon>Bacteria</taxon>
        <taxon>Pseudomonadati</taxon>
        <taxon>Pseudomonadota</taxon>
        <taxon>Alphaproteobacteria</taxon>
        <taxon>Sneathiellales</taxon>
        <taxon>Sneathiellaceae</taxon>
        <taxon>Oceanibacterium</taxon>
    </lineage>
</organism>
<dbReference type="FunCoup" id="A0A1Y5TZ80">
    <property type="interactions" value="512"/>
</dbReference>
<dbReference type="EC" id="3.5.4.-" evidence="7"/>
<sequence length="330" mass="35567">MTASLPKAELHLHLEGSVRPDLIRELAAGHGITLDPALFTADGDFAWTDFVDFLRVYDATSVVVRTRDDYRRIAYDYLARSATEGAIYVEMIVSSHHAAMAGLPYPEQLDGIVEGIESARAQFGIEARILATCVRHEGPEAAIRSAREAAAHPHPLVTGFHMGGNENLYHPRDFAPAYRIAAEAGLRLSAHAGEAAGAESVRAALDHLPIERVGHGVRAVEDATLLAELASRGLPLEVCPNSNIATRVYPSLAAHPLPALRQAGCRVTLNSDDPPYFGTSIGHEYATAAEAFGLDDRALVAITRTAIDAAFCDEDTRAALHRRIDGWPTL</sequence>
<evidence type="ECO:0000256" key="1">
    <source>
        <dbReference type="ARBA" id="ARBA00001947"/>
    </source>
</evidence>
<protein>
    <submittedName>
        <fullName evidence="7">Aminodeoxyfutalosine deaminase</fullName>
        <ecNumber evidence="7">3.5.4.-</ecNumber>
    </submittedName>
</protein>
<evidence type="ECO:0000256" key="5">
    <source>
        <dbReference type="ARBA" id="ARBA00022833"/>
    </source>
</evidence>
<keyword evidence="8" id="KW-1185">Reference proteome</keyword>